<evidence type="ECO:0000313" key="5">
    <source>
        <dbReference type="Proteomes" id="UP000008068"/>
    </source>
</evidence>
<dbReference type="STRING" id="135651.G0PF96"/>
<dbReference type="PANTHER" id="PTHR39355">
    <property type="entry name" value="PROTEIN CBG20624"/>
    <property type="match status" value="1"/>
</dbReference>
<protein>
    <submittedName>
        <fullName evidence="4">Uncharacterized protein</fullName>
    </submittedName>
</protein>
<keyword evidence="2" id="KW-0812">Transmembrane</keyword>
<dbReference type="OrthoDB" id="5861613at2759"/>
<feature type="compositionally biased region" description="Basic residues" evidence="1">
    <location>
        <begin position="44"/>
        <end position="64"/>
    </location>
</feature>
<dbReference type="AlphaFoldDB" id="G0PF96"/>
<keyword evidence="5" id="KW-1185">Reference proteome</keyword>
<organism evidence="5">
    <name type="scientific">Caenorhabditis brenneri</name>
    <name type="common">Nematode worm</name>
    <dbReference type="NCBI Taxonomy" id="135651"/>
    <lineage>
        <taxon>Eukaryota</taxon>
        <taxon>Metazoa</taxon>
        <taxon>Ecdysozoa</taxon>
        <taxon>Nematoda</taxon>
        <taxon>Chromadorea</taxon>
        <taxon>Rhabditida</taxon>
        <taxon>Rhabditina</taxon>
        <taxon>Rhabditomorpha</taxon>
        <taxon>Rhabditoidea</taxon>
        <taxon>Rhabditidae</taxon>
        <taxon>Peloderinae</taxon>
        <taxon>Caenorhabditis</taxon>
    </lineage>
</organism>
<name>G0PF96_CAEBE</name>
<dbReference type="EMBL" id="GL379806">
    <property type="protein sequence ID" value="EGT40912.1"/>
    <property type="molecule type" value="Genomic_DNA"/>
</dbReference>
<dbReference type="eggNOG" id="ENOG502TEK8">
    <property type="taxonomic scope" value="Eukaryota"/>
</dbReference>
<feature type="region of interest" description="Disordered" evidence="1">
    <location>
        <begin position="1"/>
        <end position="64"/>
    </location>
</feature>
<evidence type="ECO:0000313" key="4">
    <source>
        <dbReference type="EMBL" id="EGT53662.1"/>
    </source>
</evidence>
<sequence>MADDNVSFTDAGDPAPAAGGANGGSSAMLDLLGTLNKKDEDKKKAKKGKKTKKSKGKTKTKKVRKADKFESQNFLYRIEGTIFCAGIIVGIVVLLAFIIGAIIFGVKSNGHFVDYMQPLWGASDENRDTSGAD</sequence>
<reference evidence="5" key="3">
    <citation type="submission" date="2011-07" db="EMBL/GenBank/DDBJ databases">
        <authorList>
            <consortium name="Caenorhabditis brenneri Sequencing and Analysis Consortium"/>
            <person name="Wilson R.K."/>
        </authorList>
    </citation>
    <scope>NUCLEOTIDE SEQUENCE [LARGE SCALE GENOMIC DNA]</scope>
    <source>
        <strain evidence="5">PB2801</strain>
    </source>
</reference>
<dbReference type="EMBL" id="GL380351">
    <property type="protein sequence ID" value="EGT53662.1"/>
    <property type="molecule type" value="Genomic_DNA"/>
</dbReference>
<dbReference type="PANTHER" id="PTHR39355:SF1">
    <property type="entry name" value="PROTEIN CBG20624"/>
    <property type="match status" value="1"/>
</dbReference>
<feature type="transmembrane region" description="Helical" evidence="2">
    <location>
        <begin position="82"/>
        <end position="106"/>
    </location>
</feature>
<dbReference type="InterPro" id="IPR040019">
    <property type="entry name" value="C27D6.3-like"/>
</dbReference>
<dbReference type="OMA" id="MQPLWGA"/>
<keyword evidence="2" id="KW-1133">Transmembrane helix</keyword>
<evidence type="ECO:0000256" key="2">
    <source>
        <dbReference type="SAM" id="Phobius"/>
    </source>
</evidence>
<evidence type="ECO:0000313" key="3">
    <source>
        <dbReference type="EMBL" id="EGT40912.1"/>
    </source>
</evidence>
<reference evidence="4" key="1">
    <citation type="submission" date="2010-07" db="EMBL/GenBank/DDBJ databases">
        <authorList>
            <consortium name="The Caenorhabditis brenneri Sequencing and Analysis Consortium"/>
            <person name="Wilson R.K."/>
        </authorList>
    </citation>
    <scope>NUCLEOTIDE SEQUENCE</scope>
    <source>
        <strain evidence="4">PB2801</strain>
    </source>
</reference>
<accession>G0PF96</accession>
<reference evidence="4" key="2">
    <citation type="submission" date="2011-07" db="EMBL/GenBank/DDBJ databases">
        <authorList>
            <consortium name="WormBase Consortium"/>
        </authorList>
    </citation>
    <scope>NUCLEOTIDE SEQUENCE [LARGE SCALE GENOMIC DNA]</scope>
    <source>
        <strain evidence="4">PB2801</strain>
    </source>
</reference>
<dbReference type="HOGENOM" id="CLU_157462_0_0_1"/>
<proteinExistence type="predicted"/>
<evidence type="ECO:0000256" key="1">
    <source>
        <dbReference type="SAM" id="MobiDB-lite"/>
    </source>
</evidence>
<dbReference type="Proteomes" id="UP000008068">
    <property type="component" value="Unassembled WGS sequence"/>
</dbReference>
<keyword evidence="2" id="KW-0472">Membrane</keyword>
<gene>
    <name evidence="4" type="ORF">CAEBREN_02171</name>
    <name evidence="3" type="ORF">CAEBREN_17577</name>
</gene>
<dbReference type="FunCoup" id="G0PF96">
    <property type="interactions" value="1900"/>
</dbReference>
<feature type="compositionally biased region" description="Low complexity" evidence="1">
    <location>
        <begin position="10"/>
        <end position="27"/>
    </location>
</feature>